<dbReference type="EMBL" id="JBCGBO010000024">
    <property type="protein sequence ID" value="KAK9182564.1"/>
    <property type="molecule type" value="Genomic_DNA"/>
</dbReference>
<proteinExistence type="predicted"/>
<evidence type="ECO:0000313" key="3">
    <source>
        <dbReference type="Proteomes" id="UP001428341"/>
    </source>
</evidence>
<sequence>MTRKLNYEIDDEINKKKRNIKSYCAAGGKKFSSEKEKKNHEWLKKH</sequence>
<gene>
    <name evidence="2" type="ORF">WN944_025709</name>
</gene>
<protein>
    <submittedName>
        <fullName evidence="2">Uncharacterized protein</fullName>
    </submittedName>
</protein>
<accession>A0AAP0LR39</accession>
<dbReference type="Proteomes" id="UP001428341">
    <property type="component" value="Unassembled WGS sequence"/>
</dbReference>
<evidence type="ECO:0000256" key="1">
    <source>
        <dbReference type="SAM" id="MobiDB-lite"/>
    </source>
</evidence>
<keyword evidence="3" id="KW-1185">Reference proteome</keyword>
<feature type="compositionally biased region" description="Basic and acidic residues" evidence="1">
    <location>
        <begin position="31"/>
        <end position="46"/>
    </location>
</feature>
<name>A0AAP0LR39_9ROSI</name>
<reference evidence="2 3" key="1">
    <citation type="submission" date="2024-05" db="EMBL/GenBank/DDBJ databases">
        <title>Haplotype-resolved chromosome-level genome assembly of Huyou (Citrus changshanensis).</title>
        <authorList>
            <person name="Miao C."/>
            <person name="Chen W."/>
            <person name="Wu Y."/>
            <person name="Wang L."/>
            <person name="Zhao S."/>
            <person name="Grierson D."/>
            <person name="Xu C."/>
            <person name="Chen K."/>
        </authorList>
    </citation>
    <scope>NUCLEOTIDE SEQUENCE [LARGE SCALE GENOMIC DNA]</scope>
    <source>
        <strain evidence="2">01-14</strain>
        <tissue evidence="2">Leaf</tissue>
    </source>
</reference>
<evidence type="ECO:0000313" key="2">
    <source>
        <dbReference type="EMBL" id="KAK9182564.1"/>
    </source>
</evidence>
<dbReference type="AlphaFoldDB" id="A0AAP0LR39"/>
<organism evidence="2 3">
    <name type="scientific">Citrus x changshan-huyou</name>
    <dbReference type="NCBI Taxonomy" id="2935761"/>
    <lineage>
        <taxon>Eukaryota</taxon>
        <taxon>Viridiplantae</taxon>
        <taxon>Streptophyta</taxon>
        <taxon>Embryophyta</taxon>
        <taxon>Tracheophyta</taxon>
        <taxon>Spermatophyta</taxon>
        <taxon>Magnoliopsida</taxon>
        <taxon>eudicotyledons</taxon>
        <taxon>Gunneridae</taxon>
        <taxon>Pentapetalae</taxon>
        <taxon>rosids</taxon>
        <taxon>malvids</taxon>
        <taxon>Sapindales</taxon>
        <taxon>Rutaceae</taxon>
        <taxon>Aurantioideae</taxon>
        <taxon>Citrus</taxon>
    </lineage>
</organism>
<comment type="caution">
    <text evidence="2">The sequence shown here is derived from an EMBL/GenBank/DDBJ whole genome shotgun (WGS) entry which is preliminary data.</text>
</comment>
<feature type="region of interest" description="Disordered" evidence="1">
    <location>
        <begin position="27"/>
        <end position="46"/>
    </location>
</feature>